<accession>A0A518I648</accession>
<dbReference type="GO" id="GO:0003677">
    <property type="term" value="F:DNA binding"/>
    <property type="evidence" value="ECO:0007669"/>
    <property type="project" value="InterPro"/>
</dbReference>
<gene>
    <name evidence="2" type="ORF">Enr17x_05950</name>
</gene>
<dbReference type="KEGG" id="gfm:Enr17x_05950"/>
<dbReference type="AlphaFoldDB" id="A0A518I648"/>
<protein>
    <submittedName>
        <fullName evidence="2">Transposase DDE domain protein</fullName>
    </submittedName>
</protein>
<reference evidence="2 3" key="1">
    <citation type="submission" date="2019-03" db="EMBL/GenBank/DDBJ databases">
        <title>Deep-cultivation of Planctomycetes and their phenomic and genomic characterization uncovers novel biology.</title>
        <authorList>
            <person name="Wiegand S."/>
            <person name="Jogler M."/>
            <person name="Boedeker C."/>
            <person name="Pinto D."/>
            <person name="Vollmers J."/>
            <person name="Rivas-Marin E."/>
            <person name="Kohn T."/>
            <person name="Peeters S.H."/>
            <person name="Heuer A."/>
            <person name="Rast P."/>
            <person name="Oberbeckmann S."/>
            <person name="Bunk B."/>
            <person name="Jeske O."/>
            <person name="Meyerdierks A."/>
            <person name="Storesund J.E."/>
            <person name="Kallscheuer N."/>
            <person name="Luecker S."/>
            <person name="Lage O.M."/>
            <person name="Pohl T."/>
            <person name="Merkel B.J."/>
            <person name="Hornburger P."/>
            <person name="Mueller R.-W."/>
            <person name="Bruemmer F."/>
            <person name="Labrenz M."/>
            <person name="Spormann A.M."/>
            <person name="Op den Camp H."/>
            <person name="Overmann J."/>
            <person name="Amann R."/>
            <person name="Jetten M.S.M."/>
            <person name="Mascher T."/>
            <person name="Medema M.H."/>
            <person name="Devos D.P."/>
            <person name="Kaster A.-K."/>
            <person name="Ovreas L."/>
            <person name="Rohde M."/>
            <person name="Galperin M.Y."/>
            <person name="Jogler C."/>
        </authorList>
    </citation>
    <scope>NUCLEOTIDE SEQUENCE [LARGE SCALE GENOMIC DNA]</scope>
    <source>
        <strain evidence="2 3">Enr17</strain>
    </source>
</reference>
<dbReference type="Proteomes" id="UP000318313">
    <property type="component" value="Chromosome"/>
</dbReference>
<dbReference type="PANTHER" id="PTHR37529:SF1">
    <property type="entry name" value="TRANSPOSASE INSG FOR INSERTION SEQUENCE ELEMENT IS4-RELATED"/>
    <property type="match status" value="1"/>
</dbReference>
<evidence type="ECO:0000313" key="3">
    <source>
        <dbReference type="Proteomes" id="UP000318313"/>
    </source>
</evidence>
<dbReference type="NCBIfam" id="NF033592">
    <property type="entry name" value="transpos_IS4_1"/>
    <property type="match status" value="1"/>
</dbReference>
<keyword evidence="3" id="KW-1185">Reference proteome</keyword>
<dbReference type="InterPro" id="IPR002559">
    <property type="entry name" value="Transposase_11"/>
</dbReference>
<dbReference type="EMBL" id="CP037452">
    <property type="protein sequence ID" value="QDV48582.1"/>
    <property type="molecule type" value="Genomic_DNA"/>
</dbReference>
<sequence>MPFISASHSNAASFSLFKRSMMQNASLPLSDVINDQRWQQVFDEHEINFGSGEDDVYSPAITLWALISQVFFSGEQRSCKAAVIRVANLCAALGRRVCSTNTSAYCRARLKIPFIVIRDIVQQIAADAEAACDQNRVQTREQSAARLSPSSIADMKSRSTGGRILLVDGFTLTAADTPKNQRAYPQNPTQKPGLGFPVLRCVSLISMTTGLLVDLVSGPYSGKGSGETALFWQMLDALRPGDTLVADSYYCTYWLVSACRARGVQVLMKNHHLRDDHPQNARRLSKRERLVTWSRPLQRPDWMPRQEFWQQPLTLTLRLVDVQTNQPGYRAKTFTIATSITDRKASPARWIAAMYQSRWLIELDIRSIKCSLGMDILRAKSPDMVLTELWSCLLAYNLIRLKMLQSSLSTDRDPRSLSFATTQQMLAASWLLGAVTKLTDELVALGQQVPSSERVGHRTGRTEPRANKRRTKVLALLKQPRYHYHQQRKAIV</sequence>
<dbReference type="RefSeq" id="WP_145305709.1">
    <property type="nucleotide sequence ID" value="NZ_CP037452.1"/>
</dbReference>
<dbReference type="SUPFAM" id="SSF53098">
    <property type="entry name" value="Ribonuclease H-like"/>
    <property type="match status" value="1"/>
</dbReference>
<evidence type="ECO:0000313" key="2">
    <source>
        <dbReference type="EMBL" id="QDV48582.1"/>
    </source>
</evidence>
<dbReference type="InterPro" id="IPR012337">
    <property type="entry name" value="RNaseH-like_sf"/>
</dbReference>
<dbReference type="OrthoDB" id="290144at2"/>
<dbReference type="PANTHER" id="PTHR37529">
    <property type="entry name" value="TRANSPOSASE INSG FOR INSERTION SEQUENCE ELEMENT IS4-RELATED"/>
    <property type="match status" value="1"/>
</dbReference>
<proteinExistence type="predicted"/>
<dbReference type="GO" id="GO:0006313">
    <property type="term" value="P:DNA transposition"/>
    <property type="evidence" value="ECO:0007669"/>
    <property type="project" value="InterPro"/>
</dbReference>
<dbReference type="GO" id="GO:0004803">
    <property type="term" value="F:transposase activity"/>
    <property type="evidence" value="ECO:0007669"/>
    <property type="project" value="InterPro"/>
</dbReference>
<feature type="domain" description="Transposase IS4-like" evidence="1">
    <location>
        <begin position="161"/>
        <end position="398"/>
    </location>
</feature>
<dbReference type="Pfam" id="PF01609">
    <property type="entry name" value="DDE_Tnp_1"/>
    <property type="match status" value="1"/>
</dbReference>
<dbReference type="InterPro" id="IPR047952">
    <property type="entry name" value="Transpos_IS4"/>
</dbReference>
<evidence type="ECO:0000259" key="1">
    <source>
        <dbReference type="Pfam" id="PF01609"/>
    </source>
</evidence>
<organism evidence="2 3">
    <name type="scientific">Gimesia fumaroli</name>
    <dbReference type="NCBI Taxonomy" id="2527976"/>
    <lineage>
        <taxon>Bacteria</taxon>
        <taxon>Pseudomonadati</taxon>
        <taxon>Planctomycetota</taxon>
        <taxon>Planctomycetia</taxon>
        <taxon>Planctomycetales</taxon>
        <taxon>Planctomycetaceae</taxon>
        <taxon>Gimesia</taxon>
    </lineage>
</organism>
<name>A0A518I648_9PLAN</name>